<comment type="caution">
    <text evidence="3">The sequence shown here is derived from an EMBL/GenBank/DDBJ whole genome shotgun (WGS) entry which is preliminary data.</text>
</comment>
<dbReference type="Proteomes" id="UP001292094">
    <property type="component" value="Unassembled WGS sequence"/>
</dbReference>
<feature type="compositionally biased region" description="Low complexity" evidence="1">
    <location>
        <begin position="645"/>
        <end position="662"/>
    </location>
</feature>
<evidence type="ECO:0000256" key="2">
    <source>
        <dbReference type="SAM" id="Phobius"/>
    </source>
</evidence>
<keyword evidence="2" id="KW-0812">Transmembrane</keyword>
<organism evidence="3 4">
    <name type="scientific">Petrolisthes manimaculis</name>
    <dbReference type="NCBI Taxonomy" id="1843537"/>
    <lineage>
        <taxon>Eukaryota</taxon>
        <taxon>Metazoa</taxon>
        <taxon>Ecdysozoa</taxon>
        <taxon>Arthropoda</taxon>
        <taxon>Crustacea</taxon>
        <taxon>Multicrustacea</taxon>
        <taxon>Malacostraca</taxon>
        <taxon>Eumalacostraca</taxon>
        <taxon>Eucarida</taxon>
        <taxon>Decapoda</taxon>
        <taxon>Pleocyemata</taxon>
        <taxon>Anomura</taxon>
        <taxon>Galatheoidea</taxon>
        <taxon>Porcellanidae</taxon>
        <taxon>Petrolisthes</taxon>
    </lineage>
</organism>
<proteinExistence type="predicted"/>
<keyword evidence="2" id="KW-1133">Transmembrane helix</keyword>
<dbReference type="AlphaFoldDB" id="A0AAE1NHM4"/>
<accession>A0AAE1NHM4</accession>
<gene>
    <name evidence="3" type="ORF">Pmani_037251</name>
</gene>
<evidence type="ECO:0000256" key="1">
    <source>
        <dbReference type="SAM" id="MobiDB-lite"/>
    </source>
</evidence>
<evidence type="ECO:0000313" key="3">
    <source>
        <dbReference type="EMBL" id="KAK4289808.1"/>
    </source>
</evidence>
<name>A0AAE1NHM4_9EUCA</name>
<feature type="compositionally biased region" description="Low complexity" evidence="1">
    <location>
        <begin position="76"/>
        <end position="106"/>
    </location>
</feature>
<sequence length="695" mass="76221">MFDADGGMRSRAVIRNSTIQGLLASLEVTVSTNALPDRIEDATLASLSLLREESNDEVTAEVTTKVAGGGGGGGQITSTVSTSSSTSSSTTDMSSNPRVSTSSLTSVSETVSSGLSRSSSYSTTETPSYLGLQDQWVWFFLLLRGDNCRAIDNTNTSALFSDFASAFSSLLLYSKERVQVDGMACRDDRLTVNISVDSAYYPNCEADLKTLLEHKNLRVHLHNASFYIESYETKRSLIFETKPDLEVDKSEILFMTLSGVGVSIICIFFAAALFAIYQQCTSRRSNKMVISGTTAKFLPDSPRSLRPKMDMNQGVRYTGTHSYTVNMYKSYGDLSCQELYDEPSIPVVTVVSPGYNLQPPAPPNKQQQQKKKKKKQKGNNGDGLLVETVKRKQPHQHQQQQQHQHHHRQELWEGHVQHQEEFTAFRNVTNNNNNKTTSTSSFQPEDASSHPLLVNGHPNNNKNKNNKESAVGERNVNPMTNEKRKGIEGRGEVGRTIGGMIVTEECYYPTSTSSYPSSPAAIPRGVLERMDDLIFTTLSTGIHPDDIHHHQHHHHSSCTSFTTPITTNNNTNNNNNNNNNSFSTSTLSTTTTIPSYLSTTNSNEATTSFTNIPSTTNNNTTTTTTPPPPPPASAKPNRTNKRDPSTSTSSSSPPLAASTNSAKPLSPSTSSDNLCLTRITFMGMENPSFRLETDM</sequence>
<feature type="region of interest" description="Disordered" evidence="1">
    <location>
        <begin position="390"/>
        <end position="409"/>
    </location>
</feature>
<feature type="region of interest" description="Disordered" evidence="1">
    <location>
        <begin position="426"/>
        <end position="484"/>
    </location>
</feature>
<feature type="transmembrane region" description="Helical" evidence="2">
    <location>
        <begin position="252"/>
        <end position="277"/>
    </location>
</feature>
<feature type="compositionally biased region" description="Basic residues" evidence="1">
    <location>
        <begin position="368"/>
        <end position="377"/>
    </location>
</feature>
<feature type="region of interest" description="Disordered" evidence="1">
    <location>
        <begin position="351"/>
        <end position="382"/>
    </location>
</feature>
<reference evidence="3" key="1">
    <citation type="submission" date="2023-11" db="EMBL/GenBank/DDBJ databases">
        <title>Genome assemblies of two species of porcelain crab, Petrolisthes cinctipes and Petrolisthes manimaculis (Anomura: Porcellanidae).</title>
        <authorList>
            <person name="Angst P."/>
        </authorList>
    </citation>
    <scope>NUCLEOTIDE SEQUENCE</scope>
    <source>
        <strain evidence="3">PB745_02</strain>
        <tissue evidence="3">Gill</tissue>
    </source>
</reference>
<feature type="compositionally biased region" description="Low complexity" evidence="1">
    <location>
        <begin position="557"/>
        <end position="624"/>
    </location>
</feature>
<evidence type="ECO:0000313" key="4">
    <source>
        <dbReference type="Proteomes" id="UP001292094"/>
    </source>
</evidence>
<keyword evidence="4" id="KW-1185">Reference proteome</keyword>
<feature type="region of interest" description="Disordered" evidence="1">
    <location>
        <begin position="58"/>
        <end position="106"/>
    </location>
</feature>
<feature type="region of interest" description="Disordered" evidence="1">
    <location>
        <begin position="546"/>
        <end position="673"/>
    </location>
</feature>
<dbReference type="EMBL" id="JAWZYT010005719">
    <property type="protein sequence ID" value="KAK4289808.1"/>
    <property type="molecule type" value="Genomic_DNA"/>
</dbReference>
<keyword evidence="2" id="KW-0472">Membrane</keyword>
<feature type="compositionally biased region" description="Low complexity" evidence="1">
    <location>
        <begin position="427"/>
        <end position="441"/>
    </location>
</feature>
<protein>
    <submittedName>
        <fullName evidence="3">Uncharacterized protein</fullName>
    </submittedName>
</protein>